<dbReference type="AlphaFoldDB" id="A0A5B9EBK2"/>
<dbReference type="Pfam" id="PF12893">
    <property type="entry name" value="Lumazine_bd_2"/>
    <property type="match status" value="1"/>
</dbReference>
<keyword evidence="3" id="KW-1185">Reference proteome</keyword>
<evidence type="ECO:0000313" key="2">
    <source>
        <dbReference type="EMBL" id="QEE28555.1"/>
    </source>
</evidence>
<dbReference type="EMBL" id="CP042806">
    <property type="protein sequence ID" value="QEE28555.1"/>
    <property type="molecule type" value="Genomic_DNA"/>
</dbReference>
<sequence length="145" mass="15602">MKKIALFCAGLLVTSAAVAGTPEEDAVLAPVQAFFAGLSARDAAAMKAPFLPGGSMVLMRNGKPGQMTIEQFAERVSKPGTTKIEEKIHDPLIRIDNDLAVVWAPFDFYVDGKVDHCGTDLFNMVKKDGTWMIAGIADTGKKECR</sequence>
<protein>
    <submittedName>
        <fullName evidence="2">Nuclear transport factor 2 family protein</fullName>
    </submittedName>
</protein>
<dbReference type="OrthoDB" id="117186at2"/>
<feature type="signal peptide" evidence="1">
    <location>
        <begin position="1"/>
        <end position="19"/>
    </location>
</feature>
<keyword evidence="1" id="KW-0732">Signal</keyword>
<reference evidence="2 3" key="1">
    <citation type="submission" date="2019-08" db="EMBL/GenBank/DDBJ databases">
        <title>Complete genome sequence of Terriglobus albidus strain ORNL.</title>
        <authorList>
            <person name="Podar M."/>
        </authorList>
    </citation>
    <scope>NUCLEOTIDE SEQUENCE [LARGE SCALE GENOMIC DNA]</scope>
    <source>
        <strain evidence="2 3">ORNL</strain>
    </source>
</reference>
<dbReference type="Proteomes" id="UP000321820">
    <property type="component" value="Chromosome"/>
</dbReference>
<dbReference type="Gene3D" id="3.10.450.50">
    <property type="match status" value="1"/>
</dbReference>
<dbReference type="KEGG" id="talb:FTW19_11435"/>
<accession>A0A5B9EBK2</accession>
<dbReference type="RefSeq" id="WP_147647745.1">
    <property type="nucleotide sequence ID" value="NZ_CP042806.1"/>
</dbReference>
<name>A0A5B9EBK2_9BACT</name>
<dbReference type="InterPro" id="IPR032710">
    <property type="entry name" value="NTF2-like_dom_sf"/>
</dbReference>
<feature type="chain" id="PRO_5022765791" evidence="1">
    <location>
        <begin position="20"/>
        <end position="145"/>
    </location>
</feature>
<proteinExistence type="predicted"/>
<organism evidence="2 3">
    <name type="scientific">Terriglobus albidus</name>
    <dbReference type="NCBI Taxonomy" id="1592106"/>
    <lineage>
        <taxon>Bacteria</taxon>
        <taxon>Pseudomonadati</taxon>
        <taxon>Acidobacteriota</taxon>
        <taxon>Terriglobia</taxon>
        <taxon>Terriglobales</taxon>
        <taxon>Acidobacteriaceae</taxon>
        <taxon>Terriglobus</taxon>
    </lineage>
</organism>
<evidence type="ECO:0000256" key="1">
    <source>
        <dbReference type="SAM" id="SignalP"/>
    </source>
</evidence>
<evidence type="ECO:0000313" key="3">
    <source>
        <dbReference type="Proteomes" id="UP000321820"/>
    </source>
</evidence>
<gene>
    <name evidence="2" type="ORF">FTW19_11435</name>
</gene>
<dbReference type="SUPFAM" id="SSF54427">
    <property type="entry name" value="NTF2-like"/>
    <property type="match status" value="1"/>
</dbReference>
<dbReference type="InterPro" id="IPR039437">
    <property type="entry name" value="FrzH/put_lumazine-bd"/>
</dbReference>